<dbReference type="EMBL" id="LAZR01054543">
    <property type="protein sequence ID" value="KKK78321.1"/>
    <property type="molecule type" value="Genomic_DNA"/>
</dbReference>
<proteinExistence type="predicted"/>
<evidence type="ECO:0000313" key="1">
    <source>
        <dbReference type="EMBL" id="KKK78321.1"/>
    </source>
</evidence>
<name>A0A0F9B175_9ZZZZ</name>
<reference evidence="1" key="1">
    <citation type="journal article" date="2015" name="Nature">
        <title>Complex archaea that bridge the gap between prokaryotes and eukaryotes.</title>
        <authorList>
            <person name="Spang A."/>
            <person name="Saw J.H."/>
            <person name="Jorgensen S.L."/>
            <person name="Zaremba-Niedzwiedzka K."/>
            <person name="Martijn J."/>
            <person name="Lind A.E."/>
            <person name="van Eijk R."/>
            <person name="Schleper C."/>
            <person name="Guy L."/>
            <person name="Ettema T.J."/>
        </authorList>
    </citation>
    <scope>NUCLEOTIDE SEQUENCE</scope>
</reference>
<gene>
    <name evidence="1" type="ORF">LCGC14_2844740</name>
</gene>
<organism evidence="1">
    <name type="scientific">marine sediment metagenome</name>
    <dbReference type="NCBI Taxonomy" id="412755"/>
    <lineage>
        <taxon>unclassified sequences</taxon>
        <taxon>metagenomes</taxon>
        <taxon>ecological metagenomes</taxon>
    </lineage>
</organism>
<sequence>MAALQGFELTVAGSDTVIAMGAIDEVPVAAGTIDAASDADGTYLVVWNGSAFDHVLATAQVAGQTVLGSAVVGTNLVTSVTYADRGRDVPASG</sequence>
<dbReference type="AlphaFoldDB" id="A0A0F9B175"/>
<protein>
    <submittedName>
        <fullName evidence="1">Uncharacterized protein</fullName>
    </submittedName>
</protein>
<accession>A0A0F9B175</accession>
<comment type="caution">
    <text evidence="1">The sequence shown here is derived from an EMBL/GenBank/DDBJ whole genome shotgun (WGS) entry which is preliminary data.</text>
</comment>